<keyword evidence="2 6" id="KW-0812">Transmembrane</keyword>
<accession>A0A2C8Z3B3</accession>
<evidence type="ECO:0000259" key="7">
    <source>
        <dbReference type="Pfam" id="PF00924"/>
    </source>
</evidence>
<name>A0A2C8Z3B3_9MICO</name>
<dbReference type="PANTHER" id="PTHR30566">
    <property type="entry name" value="YNAI-RELATED MECHANOSENSITIVE ION CHANNEL"/>
    <property type="match status" value="1"/>
</dbReference>
<dbReference type="Pfam" id="PF00924">
    <property type="entry name" value="MS_channel_2nd"/>
    <property type="match status" value="1"/>
</dbReference>
<feature type="region of interest" description="Disordered" evidence="5">
    <location>
        <begin position="349"/>
        <end position="400"/>
    </location>
</feature>
<evidence type="ECO:0000256" key="1">
    <source>
        <dbReference type="ARBA" id="ARBA00004370"/>
    </source>
</evidence>
<feature type="transmembrane region" description="Helical" evidence="6">
    <location>
        <begin position="58"/>
        <end position="76"/>
    </location>
</feature>
<dbReference type="AlphaFoldDB" id="A0A2C8Z3B3"/>
<keyword evidence="9" id="KW-1185">Reference proteome</keyword>
<dbReference type="Gene3D" id="2.30.30.60">
    <property type="match status" value="1"/>
</dbReference>
<proteinExistence type="predicted"/>
<comment type="subcellular location">
    <subcellularLocation>
        <location evidence="1">Membrane</location>
    </subcellularLocation>
</comment>
<evidence type="ECO:0000256" key="3">
    <source>
        <dbReference type="ARBA" id="ARBA00022989"/>
    </source>
</evidence>
<dbReference type="InterPro" id="IPR023408">
    <property type="entry name" value="MscS_beta-dom_sf"/>
</dbReference>
<evidence type="ECO:0000256" key="5">
    <source>
        <dbReference type="SAM" id="MobiDB-lite"/>
    </source>
</evidence>
<gene>
    <name evidence="8" type="ORF">SAMN06296378_0721</name>
</gene>
<protein>
    <submittedName>
        <fullName evidence="8">Mechanosensitive ion channel</fullName>
    </submittedName>
</protein>
<dbReference type="Gene3D" id="1.10.287.1260">
    <property type="match status" value="1"/>
</dbReference>
<dbReference type="PANTHER" id="PTHR30566:SF25">
    <property type="entry name" value="INNER MEMBRANE PROTEIN"/>
    <property type="match status" value="1"/>
</dbReference>
<reference evidence="8 9" key="1">
    <citation type="submission" date="2017-09" db="EMBL/GenBank/DDBJ databases">
        <authorList>
            <person name="Ehlers B."/>
            <person name="Leendertz F.H."/>
        </authorList>
    </citation>
    <scope>NUCLEOTIDE SEQUENCE [LARGE SCALE GENOMIC DNA]</scope>
    <source>
        <strain evidence="8 9">CGMCC 1.05381</strain>
    </source>
</reference>
<dbReference type="GO" id="GO:0055085">
    <property type="term" value="P:transmembrane transport"/>
    <property type="evidence" value="ECO:0007669"/>
    <property type="project" value="InterPro"/>
</dbReference>
<keyword evidence="3 6" id="KW-1133">Transmembrane helix</keyword>
<dbReference type="EMBL" id="OCST01000002">
    <property type="protein sequence ID" value="SOE58095.1"/>
    <property type="molecule type" value="Genomic_DNA"/>
</dbReference>
<dbReference type="InterPro" id="IPR010920">
    <property type="entry name" value="LSM_dom_sf"/>
</dbReference>
<keyword evidence="4 6" id="KW-0472">Membrane</keyword>
<dbReference type="Proteomes" id="UP000219440">
    <property type="component" value="Unassembled WGS sequence"/>
</dbReference>
<dbReference type="SUPFAM" id="SSF50182">
    <property type="entry name" value="Sm-like ribonucleoproteins"/>
    <property type="match status" value="1"/>
</dbReference>
<feature type="transmembrane region" description="Helical" evidence="6">
    <location>
        <begin position="88"/>
        <end position="111"/>
    </location>
</feature>
<evidence type="ECO:0000256" key="4">
    <source>
        <dbReference type="ARBA" id="ARBA00023136"/>
    </source>
</evidence>
<feature type="compositionally biased region" description="Basic and acidic residues" evidence="5">
    <location>
        <begin position="349"/>
        <end position="358"/>
    </location>
</feature>
<feature type="transmembrane region" description="Helical" evidence="6">
    <location>
        <begin position="132"/>
        <end position="151"/>
    </location>
</feature>
<dbReference type="InterPro" id="IPR006685">
    <property type="entry name" value="MscS_channel_2nd"/>
</dbReference>
<feature type="transmembrane region" description="Helical" evidence="6">
    <location>
        <begin position="12"/>
        <end position="37"/>
    </location>
</feature>
<dbReference type="OrthoDB" id="9792218at2"/>
<evidence type="ECO:0000256" key="6">
    <source>
        <dbReference type="SAM" id="Phobius"/>
    </source>
</evidence>
<dbReference type="GO" id="GO:0016020">
    <property type="term" value="C:membrane"/>
    <property type="evidence" value="ECO:0007669"/>
    <property type="project" value="UniProtKB-SubCell"/>
</dbReference>
<organism evidence="8 9">
    <name type="scientific">Salinibacterium xinjiangense</name>
    <dbReference type="NCBI Taxonomy" id="386302"/>
    <lineage>
        <taxon>Bacteria</taxon>
        <taxon>Bacillati</taxon>
        <taxon>Actinomycetota</taxon>
        <taxon>Actinomycetes</taxon>
        <taxon>Micrococcales</taxon>
        <taxon>Microbacteriaceae</taxon>
        <taxon>Salinibacterium</taxon>
    </lineage>
</organism>
<evidence type="ECO:0000256" key="2">
    <source>
        <dbReference type="ARBA" id="ARBA00022692"/>
    </source>
</evidence>
<sequence length="400" mass="43652">MFEQFSWQSWIGLGFAVIIAIVVVLVIVGVVAVAVRAASRRYPGLHESLGGVRRRTRIMLAIVGIWIAVSLTLPAMDWRPFIDQGFRILAIAAGAWLLAGVMGLLIDRALTRYPIDVPDNRVARRVRTQVMILRRLGLAIIVLLAVGLILLTFPEVQTVGASLLASAGVATIVAGLAAQSTLAAVFAGMQLAFSDAIRVDDVVVANGEWGRIEEITLTYVVLRTWDERHVVLPSTYFTTTPFENWTRQGSALTGAILFDLDWRVNPGHLRTQLDVVLAETDLFDGRVANVQVTDATGGFVSVRVLVSASDAGRLWDLRCLVREKLVDWLQKSSPAGLPRNRVIMVEQEVEREQAQEKKPRTKASSDTAAKSGFFSGTPEAEARGNDFTGAITMPTPTARP</sequence>
<dbReference type="RefSeq" id="WP_097059908.1">
    <property type="nucleotide sequence ID" value="NZ_BMLC01000001.1"/>
</dbReference>
<evidence type="ECO:0000313" key="8">
    <source>
        <dbReference type="EMBL" id="SOE58095.1"/>
    </source>
</evidence>
<feature type="domain" description="Mechanosensitive ion channel MscS" evidence="7">
    <location>
        <begin position="182"/>
        <end position="247"/>
    </location>
</feature>
<evidence type="ECO:0000313" key="9">
    <source>
        <dbReference type="Proteomes" id="UP000219440"/>
    </source>
</evidence>
<feature type="transmembrane region" description="Helical" evidence="6">
    <location>
        <begin position="163"/>
        <end position="188"/>
    </location>
</feature>